<organism evidence="1">
    <name type="scientific">Cutibacterium granulosum DSM 20700</name>
    <dbReference type="NCBI Taxonomy" id="1160719"/>
    <lineage>
        <taxon>Bacteria</taxon>
        <taxon>Bacillati</taxon>
        <taxon>Actinomycetota</taxon>
        <taxon>Actinomycetes</taxon>
        <taxon>Propionibacteriales</taxon>
        <taxon>Propionibacteriaceae</taxon>
        <taxon>Cutibacterium</taxon>
    </lineage>
</organism>
<sequence length="59" mass="6433">MSEPITRSVDFWFMSGGVAIGSGRWGGFAQDCHGAQVAEYGCRKRNGHYSLYECGALQS</sequence>
<accession>A0A9X5LWE4</accession>
<comment type="caution">
    <text evidence="1">The sequence shown here is derived from an EMBL/GenBank/DDBJ whole genome shotgun (WGS) entry which is preliminary data.</text>
</comment>
<reference evidence="1" key="1">
    <citation type="submission" date="2014-05" db="EMBL/GenBank/DDBJ databases">
        <authorList>
            <person name="Jahns A.C."/>
            <person name="Eilers H."/>
            <person name="Alexeyev O.A."/>
        </authorList>
    </citation>
    <scope>NUCLEOTIDE SEQUENCE [LARGE SCALE GENOMIC DNA]</scope>
    <source>
        <strain evidence="1">DSM 20700</strain>
    </source>
</reference>
<proteinExistence type="predicted"/>
<protein>
    <submittedName>
        <fullName evidence="1">Uncharacterized protein</fullName>
    </submittedName>
</protein>
<name>A0A9X5LWE4_9ACTN</name>
<dbReference type="AlphaFoldDB" id="A0A9X5LWE4"/>
<dbReference type="EMBL" id="JNBU01000001">
    <property type="protein sequence ID" value="OCT43797.1"/>
    <property type="molecule type" value="Genomic_DNA"/>
</dbReference>
<evidence type="ECO:0000313" key="1">
    <source>
        <dbReference type="EMBL" id="OCT43797.1"/>
    </source>
</evidence>
<gene>
    <name evidence="1" type="ORF">L860_02255</name>
</gene>